<dbReference type="EMBL" id="CP018099">
    <property type="protein sequence ID" value="APF17411.1"/>
    <property type="molecule type" value="Genomic_DNA"/>
</dbReference>
<dbReference type="InterPro" id="IPR050624">
    <property type="entry name" value="HTH-type_Tx_Regulator"/>
</dbReference>
<keyword evidence="1 2" id="KW-0238">DNA-binding</keyword>
<reference evidence="5 6" key="1">
    <citation type="submission" date="2011-09" db="EMBL/GenBank/DDBJ databases">
        <title>The permanent draft genome of Caldithrix abyssi DSM 13497.</title>
        <authorList>
            <consortium name="US DOE Joint Genome Institute (JGI-PGF)"/>
            <person name="Lucas S."/>
            <person name="Han J."/>
            <person name="Lapidus A."/>
            <person name="Bruce D."/>
            <person name="Goodwin L."/>
            <person name="Pitluck S."/>
            <person name="Peters L."/>
            <person name="Kyrpides N."/>
            <person name="Mavromatis K."/>
            <person name="Ivanova N."/>
            <person name="Mikhailova N."/>
            <person name="Chertkov O."/>
            <person name="Detter J.C."/>
            <person name="Tapia R."/>
            <person name="Han C."/>
            <person name="Land M."/>
            <person name="Hauser L."/>
            <person name="Markowitz V."/>
            <person name="Cheng J.-F."/>
            <person name="Hugenholtz P."/>
            <person name="Woyke T."/>
            <person name="Wu D."/>
            <person name="Spring S."/>
            <person name="Brambilla E."/>
            <person name="Klenk H.-P."/>
            <person name="Eisen J.A."/>
        </authorList>
    </citation>
    <scope>NUCLEOTIDE SEQUENCE [LARGE SCALE GENOMIC DNA]</scope>
    <source>
        <strain evidence="5 6">DSM 13497</strain>
    </source>
</reference>
<dbReference type="Pfam" id="PF00440">
    <property type="entry name" value="TetR_N"/>
    <property type="match status" value="1"/>
</dbReference>
<evidence type="ECO:0000313" key="6">
    <source>
        <dbReference type="Proteomes" id="UP000004671"/>
    </source>
</evidence>
<dbReference type="AlphaFoldDB" id="H1XTP0"/>
<reference evidence="4 7" key="2">
    <citation type="submission" date="2016-11" db="EMBL/GenBank/DDBJ databases">
        <title>Genomic analysis of Caldithrix abyssi and proposal of a novel bacterial phylum Caldithrichaeota.</title>
        <authorList>
            <person name="Kublanov I."/>
            <person name="Sigalova O."/>
            <person name="Gavrilov S."/>
            <person name="Lebedinsky A."/>
            <person name="Ivanova N."/>
            <person name="Daum C."/>
            <person name="Reddy T."/>
            <person name="Klenk H.P."/>
            <person name="Goker M."/>
            <person name="Reva O."/>
            <person name="Miroshnichenko M."/>
            <person name="Kyprides N."/>
            <person name="Woyke T."/>
            <person name="Gelfand M."/>
        </authorList>
    </citation>
    <scope>NUCLEOTIDE SEQUENCE [LARGE SCALE GENOMIC DNA]</scope>
    <source>
        <strain evidence="4 7">LF13</strain>
    </source>
</reference>
<feature type="DNA-binding region" description="H-T-H motif" evidence="2">
    <location>
        <begin position="30"/>
        <end position="49"/>
    </location>
</feature>
<gene>
    <name evidence="4" type="ORF">Cabys_660</name>
    <name evidence="5" type="ORF">Calab_1901</name>
</gene>
<dbReference type="FunCoup" id="H1XTP0">
    <property type="interactions" value="40"/>
</dbReference>
<protein>
    <submittedName>
        <fullName evidence="4">DNA-binding transcriptional regulator, AcrR family</fullName>
    </submittedName>
    <submittedName>
        <fullName evidence="5">Regulatory protein TetR</fullName>
    </submittedName>
</protein>
<dbReference type="PaxDb" id="880073-Calab_1901"/>
<dbReference type="PROSITE" id="PS50977">
    <property type="entry name" value="HTH_TETR_2"/>
    <property type="match status" value="1"/>
</dbReference>
<sequence length="196" mass="22606">MSAKAIADKKKFILEIAQSLFAHFGLSKTTIEDIARKAHMGKASIYYYFANKEAIFKEVIEKEGRILQEKLIDAVNKEHTPQGKIRSYIITRMTTIKDLANYYSALRDEYLKHYSFIEKIRTSYDAFEITMLSTILNAGHKEGVFEVEDSNLTAETIVAAMKGLEFHWSIQNSKKEIVEKVESLLRILFKGIEKRE</sequence>
<accession>H1XTP0</accession>
<evidence type="ECO:0000256" key="2">
    <source>
        <dbReference type="PROSITE-ProRule" id="PRU00335"/>
    </source>
</evidence>
<dbReference type="KEGG" id="caby:Cabys_660"/>
<dbReference type="HOGENOM" id="CLU_069356_12_10_0"/>
<evidence type="ECO:0000259" key="3">
    <source>
        <dbReference type="PROSITE" id="PS50977"/>
    </source>
</evidence>
<dbReference type="Gene3D" id="1.10.357.10">
    <property type="entry name" value="Tetracycline Repressor, domain 2"/>
    <property type="match status" value="1"/>
</dbReference>
<dbReference type="InterPro" id="IPR009057">
    <property type="entry name" value="Homeodomain-like_sf"/>
</dbReference>
<evidence type="ECO:0000313" key="5">
    <source>
        <dbReference type="EMBL" id="EHO41515.1"/>
    </source>
</evidence>
<evidence type="ECO:0000313" key="4">
    <source>
        <dbReference type="EMBL" id="APF17411.1"/>
    </source>
</evidence>
<evidence type="ECO:0000256" key="1">
    <source>
        <dbReference type="ARBA" id="ARBA00023125"/>
    </source>
</evidence>
<dbReference type="PANTHER" id="PTHR43479">
    <property type="entry name" value="ACREF/ENVCD OPERON REPRESSOR-RELATED"/>
    <property type="match status" value="1"/>
</dbReference>
<dbReference type="Proteomes" id="UP000004671">
    <property type="component" value="Chromosome"/>
</dbReference>
<dbReference type="Gene3D" id="1.10.10.60">
    <property type="entry name" value="Homeodomain-like"/>
    <property type="match status" value="1"/>
</dbReference>
<dbReference type="InParanoid" id="H1XTP0"/>
<proteinExistence type="predicted"/>
<name>H1XTP0_CALAY</name>
<organism evidence="5 6">
    <name type="scientific">Caldithrix abyssi DSM 13497</name>
    <dbReference type="NCBI Taxonomy" id="880073"/>
    <lineage>
        <taxon>Bacteria</taxon>
        <taxon>Pseudomonadati</taxon>
        <taxon>Calditrichota</taxon>
        <taxon>Calditrichia</taxon>
        <taxon>Calditrichales</taxon>
        <taxon>Calditrichaceae</taxon>
        <taxon>Caldithrix</taxon>
    </lineage>
</organism>
<dbReference type="STRING" id="880073.Cabys_660"/>
<dbReference type="EMBL" id="CM001402">
    <property type="protein sequence ID" value="EHO41515.1"/>
    <property type="molecule type" value="Genomic_DNA"/>
</dbReference>
<keyword evidence="6" id="KW-1185">Reference proteome</keyword>
<dbReference type="eggNOG" id="COG1309">
    <property type="taxonomic scope" value="Bacteria"/>
</dbReference>
<dbReference type="InterPro" id="IPR036271">
    <property type="entry name" value="Tet_transcr_reg_TetR-rel_C_sf"/>
</dbReference>
<evidence type="ECO:0000313" key="7">
    <source>
        <dbReference type="Proteomes" id="UP000183868"/>
    </source>
</evidence>
<dbReference type="OrthoDB" id="9789566at2"/>
<dbReference type="GO" id="GO:0003677">
    <property type="term" value="F:DNA binding"/>
    <property type="evidence" value="ECO:0007669"/>
    <property type="project" value="UniProtKB-UniRule"/>
</dbReference>
<dbReference type="SUPFAM" id="SSF48498">
    <property type="entry name" value="Tetracyclin repressor-like, C-terminal domain"/>
    <property type="match status" value="1"/>
</dbReference>
<dbReference type="PANTHER" id="PTHR43479:SF11">
    <property type="entry name" value="ACREF_ENVCD OPERON REPRESSOR-RELATED"/>
    <property type="match status" value="1"/>
</dbReference>
<dbReference type="Proteomes" id="UP000183868">
    <property type="component" value="Chromosome"/>
</dbReference>
<dbReference type="PRINTS" id="PR00455">
    <property type="entry name" value="HTHTETR"/>
</dbReference>
<feature type="domain" description="HTH tetR-type" evidence="3">
    <location>
        <begin position="7"/>
        <end position="67"/>
    </location>
</feature>
<dbReference type="SUPFAM" id="SSF46689">
    <property type="entry name" value="Homeodomain-like"/>
    <property type="match status" value="1"/>
</dbReference>
<dbReference type="RefSeq" id="WP_006928655.1">
    <property type="nucleotide sequence ID" value="NZ_CM001402.1"/>
</dbReference>
<dbReference type="InterPro" id="IPR001647">
    <property type="entry name" value="HTH_TetR"/>
</dbReference>